<dbReference type="InterPro" id="IPR036388">
    <property type="entry name" value="WH-like_DNA-bd_sf"/>
</dbReference>
<evidence type="ECO:0000313" key="7">
    <source>
        <dbReference type="Proteomes" id="UP000053060"/>
    </source>
</evidence>
<dbReference type="PANTHER" id="PTHR43537:SF45">
    <property type="entry name" value="GNTR FAMILY REGULATORY PROTEIN"/>
    <property type="match status" value="1"/>
</dbReference>
<proteinExistence type="predicted"/>
<evidence type="ECO:0000256" key="2">
    <source>
        <dbReference type="ARBA" id="ARBA00023125"/>
    </source>
</evidence>
<evidence type="ECO:0000313" key="6">
    <source>
        <dbReference type="EMBL" id="KSZ60513.1"/>
    </source>
</evidence>
<dbReference type="Gene3D" id="1.10.10.10">
    <property type="entry name" value="Winged helix-like DNA-binding domain superfamily/Winged helix DNA-binding domain"/>
    <property type="match status" value="1"/>
</dbReference>
<feature type="domain" description="HTH gntR-type" evidence="5">
    <location>
        <begin position="4"/>
        <end position="70"/>
    </location>
</feature>
<dbReference type="InterPro" id="IPR008920">
    <property type="entry name" value="TF_FadR/GntR_C"/>
</dbReference>
<dbReference type="PATRIC" id="fig|1441730.3.peg.748"/>
<name>A0A0V9UR65_9NOCA</name>
<dbReference type="InterPro" id="IPR011711">
    <property type="entry name" value="GntR_C"/>
</dbReference>
<reference evidence="6 7" key="2">
    <citation type="journal article" date="2016" name="Genome Announc.">
        <title>Draft Genome Sequence of a Versatile Hydrocarbon-Degrading Bacterium, Rhodococcus pyridinivorans Strain KG-16, Collected from Oil Fields in India.</title>
        <authorList>
            <person name="Aggarwal R.K."/>
            <person name="Dawar C."/>
            <person name="Phanindranath R."/>
            <person name="Mutnuri L."/>
            <person name="Dayal A.M."/>
        </authorList>
    </citation>
    <scope>NUCLEOTIDE SEQUENCE [LARGE SCALE GENOMIC DNA]</scope>
    <source>
        <strain evidence="6 7">KG-16</strain>
    </source>
</reference>
<evidence type="ECO:0000256" key="3">
    <source>
        <dbReference type="ARBA" id="ARBA00023163"/>
    </source>
</evidence>
<dbReference type="EMBL" id="AZXY01000001">
    <property type="protein sequence ID" value="KSZ60513.1"/>
    <property type="molecule type" value="Genomic_DNA"/>
</dbReference>
<organism evidence="6 7">
    <name type="scientific">Rhodococcus pyridinivorans KG-16</name>
    <dbReference type="NCBI Taxonomy" id="1441730"/>
    <lineage>
        <taxon>Bacteria</taxon>
        <taxon>Bacillati</taxon>
        <taxon>Actinomycetota</taxon>
        <taxon>Actinomycetes</taxon>
        <taxon>Mycobacteriales</taxon>
        <taxon>Nocardiaceae</taxon>
        <taxon>Rhodococcus</taxon>
    </lineage>
</organism>
<dbReference type="InterPro" id="IPR000524">
    <property type="entry name" value="Tscrpt_reg_HTH_GntR"/>
</dbReference>
<dbReference type="Gene3D" id="1.20.120.530">
    <property type="entry name" value="GntR ligand-binding domain-like"/>
    <property type="match status" value="1"/>
</dbReference>
<dbReference type="PANTHER" id="PTHR43537">
    <property type="entry name" value="TRANSCRIPTIONAL REGULATOR, GNTR FAMILY"/>
    <property type="match status" value="1"/>
</dbReference>
<dbReference type="InterPro" id="IPR036390">
    <property type="entry name" value="WH_DNA-bd_sf"/>
</dbReference>
<dbReference type="SUPFAM" id="SSF48008">
    <property type="entry name" value="GntR ligand-binding domain-like"/>
    <property type="match status" value="1"/>
</dbReference>
<feature type="compositionally biased region" description="Basic and acidic residues" evidence="4">
    <location>
        <begin position="25"/>
        <end position="34"/>
    </location>
</feature>
<dbReference type="GO" id="GO:0003677">
    <property type="term" value="F:DNA binding"/>
    <property type="evidence" value="ECO:0007669"/>
    <property type="project" value="UniProtKB-KW"/>
</dbReference>
<dbReference type="Proteomes" id="UP000053060">
    <property type="component" value="Unassembled WGS sequence"/>
</dbReference>
<dbReference type="Pfam" id="PF00392">
    <property type="entry name" value="GntR"/>
    <property type="match status" value="1"/>
</dbReference>
<keyword evidence="2" id="KW-0238">DNA-binding</keyword>
<dbReference type="PRINTS" id="PR00035">
    <property type="entry name" value="HTHGNTR"/>
</dbReference>
<evidence type="ECO:0000256" key="4">
    <source>
        <dbReference type="SAM" id="MobiDB-lite"/>
    </source>
</evidence>
<accession>A0A0V9UR65</accession>
<feature type="region of interest" description="Disordered" evidence="4">
    <location>
        <begin position="15"/>
        <end position="34"/>
    </location>
</feature>
<dbReference type="SMART" id="SM00895">
    <property type="entry name" value="FCD"/>
    <property type="match status" value="1"/>
</dbReference>
<evidence type="ECO:0000259" key="5">
    <source>
        <dbReference type="PROSITE" id="PS50949"/>
    </source>
</evidence>
<dbReference type="PROSITE" id="PS50949">
    <property type="entry name" value="HTH_GNTR"/>
    <property type="match status" value="1"/>
</dbReference>
<gene>
    <name evidence="6" type="ORF">Z045_03560</name>
</gene>
<keyword evidence="3" id="KW-0804">Transcription</keyword>
<keyword evidence="1" id="KW-0805">Transcription regulation</keyword>
<dbReference type="RefSeq" id="WP_039585441.1">
    <property type="nucleotide sequence ID" value="NZ_AZXY01000001.1"/>
</dbReference>
<dbReference type="Pfam" id="PF07729">
    <property type="entry name" value="FCD"/>
    <property type="match status" value="1"/>
</dbReference>
<reference evidence="7" key="1">
    <citation type="submission" date="2015-01" db="EMBL/GenBank/DDBJ databases">
        <title>Draft genome sequence of Rhodococcus pyridinivorans strain KG-16, a hydrocarbon-degrading bacterium.</title>
        <authorList>
            <person name="Aggarwal R.K."/>
            <person name="Dawar C."/>
        </authorList>
    </citation>
    <scope>NUCLEOTIDE SEQUENCE [LARGE SCALE GENOMIC DNA]</scope>
    <source>
        <strain evidence="7">KG-16</strain>
    </source>
</reference>
<sequence length="228" mass="26050">MAADTRRERVYKALRDRLMSGTPSPDERLSEERLAEQYGVSRTPVREALARLVSDGLVERRDQGLYPYRPRFDDLADLYELRTTLELRGIRRALDGESVRHDPDVLGPELDRWYEIREEPPEPDAGFVTLDERFHMTLLAASGNRALCDALASVNAKVRPVRMFDYLTPDRIVATVDEHIEVAELVLADKLDDAHDLLLAHIDTSRSVVVRRAEEARAFARMARAVRD</sequence>
<dbReference type="CDD" id="cd07377">
    <property type="entry name" value="WHTH_GntR"/>
    <property type="match status" value="1"/>
</dbReference>
<dbReference type="GO" id="GO:0003700">
    <property type="term" value="F:DNA-binding transcription factor activity"/>
    <property type="evidence" value="ECO:0007669"/>
    <property type="project" value="InterPro"/>
</dbReference>
<evidence type="ECO:0000256" key="1">
    <source>
        <dbReference type="ARBA" id="ARBA00023015"/>
    </source>
</evidence>
<dbReference type="SMART" id="SM00345">
    <property type="entry name" value="HTH_GNTR"/>
    <property type="match status" value="1"/>
</dbReference>
<comment type="caution">
    <text evidence="6">The sequence shown here is derived from an EMBL/GenBank/DDBJ whole genome shotgun (WGS) entry which is preliminary data.</text>
</comment>
<dbReference type="SUPFAM" id="SSF46785">
    <property type="entry name" value="Winged helix' DNA-binding domain"/>
    <property type="match status" value="1"/>
</dbReference>
<dbReference type="AlphaFoldDB" id="A0A0V9UR65"/>
<protein>
    <submittedName>
        <fullName evidence="6">GntR family transcriptional regulator</fullName>
    </submittedName>
</protein>